<protein>
    <recommendedName>
        <fullName evidence="1">ATP-dependent DNA helicase</fullName>
        <ecNumber evidence="1">5.6.2.3</ecNumber>
    </recommendedName>
</protein>
<dbReference type="PANTHER" id="PTHR47642">
    <property type="entry name" value="ATP-DEPENDENT DNA HELICASE"/>
    <property type="match status" value="1"/>
</dbReference>
<evidence type="ECO:0000256" key="2">
    <source>
        <dbReference type="SAM" id="MobiDB-lite"/>
    </source>
</evidence>
<dbReference type="EMBL" id="CAJNNW010009128">
    <property type="protein sequence ID" value="CAE8650715.1"/>
    <property type="molecule type" value="Genomic_DNA"/>
</dbReference>
<evidence type="ECO:0000313" key="5">
    <source>
        <dbReference type="Proteomes" id="UP000626109"/>
    </source>
</evidence>
<dbReference type="GO" id="GO:0016787">
    <property type="term" value="F:hydrolase activity"/>
    <property type="evidence" value="ECO:0007669"/>
    <property type="project" value="UniProtKB-KW"/>
</dbReference>
<comment type="similarity">
    <text evidence="1">Belongs to the helicase family.</text>
</comment>
<dbReference type="InterPro" id="IPR010285">
    <property type="entry name" value="DNA_helicase_pif1-like_DEAD"/>
</dbReference>
<feature type="region of interest" description="Disordered" evidence="2">
    <location>
        <begin position="1186"/>
        <end position="1205"/>
    </location>
</feature>
<dbReference type="GO" id="GO:0005524">
    <property type="term" value="F:ATP binding"/>
    <property type="evidence" value="ECO:0007669"/>
    <property type="project" value="UniProtKB-KW"/>
</dbReference>
<dbReference type="EC" id="5.6.2.3" evidence="1"/>
<dbReference type="CDD" id="cd18809">
    <property type="entry name" value="SF1_C_RecD"/>
    <property type="match status" value="1"/>
</dbReference>
<comment type="cofactor">
    <cofactor evidence="1">
        <name>Mg(2+)</name>
        <dbReference type="ChEBI" id="CHEBI:18420"/>
    </cofactor>
</comment>
<comment type="catalytic activity">
    <reaction evidence="1">
        <text>ATP + H2O = ADP + phosphate + H(+)</text>
        <dbReference type="Rhea" id="RHEA:13065"/>
        <dbReference type="ChEBI" id="CHEBI:15377"/>
        <dbReference type="ChEBI" id="CHEBI:15378"/>
        <dbReference type="ChEBI" id="CHEBI:30616"/>
        <dbReference type="ChEBI" id="CHEBI:43474"/>
        <dbReference type="ChEBI" id="CHEBI:456216"/>
        <dbReference type="EC" id="5.6.2.3"/>
    </reaction>
</comment>
<accession>A0A813IIX5</accession>
<keyword evidence="1" id="KW-0233">DNA recombination</keyword>
<keyword evidence="1" id="KW-0378">Hydrolase</keyword>
<dbReference type="InterPro" id="IPR027417">
    <property type="entry name" value="P-loop_NTPase"/>
</dbReference>
<reference evidence="4" key="1">
    <citation type="submission" date="2021-02" db="EMBL/GenBank/DDBJ databases">
        <authorList>
            <person name="Dougan E. K."/>
            <person name="Rhodes N."/>
            <person name="Thang M."/>
            <person name="Chan C."/>
        </authorList>
    </citation>
    <scope>NUCLEOTIDE SEQUENCE</scope>
</reference>
<organism evidence="4 5">
    <name type="scientific">Polarella glacialis</name>
    <name type="common">Dinoflagellate</name>
    <dbReference type="NCBI Taxonomy" id="89957"/>
    <lineage>
        <taxon>Eukaryota</taxon>
        <taxon>Sar</taxon>
        <taxon>Alveolata</taxon>
        <taxon>Dinophyceae</taxon>
        <taxon>Suessiales</taxon>
        <taxon>Suessiaceae</taxon>
        <taxon>Polarella</taxon>
    </lineage>
</organism>
<dbReference type="GO" id="GO:0006310">
    <property type="term" value="P:DNA recombination"/>
    <property type="evidence" value="ECO:0007669"/>
    <property type="project" value="UniProtKB-KW"/>
</dbReference>
<dbReference type="Gene3D" id="3.40.50.300">
    <property type="entry name" value="P-loop containing nucleotide triphosphate hydrolases"/>
    <property type="match status" value="1"/>
</dbReference>
<name>A0A813IIX5_POLGL</name>
<dbReference type="GO" id="GO:0043139">
    <property type="term" value="F:5'-3' DNA helicase activity"/>
    <property type="evidence" value="ECO:0007669"/>
    <property type="project" value="UniProtKB-EC"/>
</dbReference>
<keyword evidence="1" id="KW-0347">Helicase</keyword>
<evidence type="ECO:0000259" key="3">
    <source>
        <dbReference type="Pfam" id="PF05970"/>
    </source>
</evidence>
<feature type="domain" description="DNA helicase Pif1-like DEAD-box helicase" evidence="3">
    <location>
        <begin position="1826"/>
        <end position="1972"/>
    </location>
</feature>
<evidence type="ECO:0000256" key="1">
    <source>
        <dbReference type="RuleBase" id="RU363044"/>
    </source>
</evidence>
<comment type="caution">
    <text evidence="4">The sequence shown here is derived from an EMBL/GenBank/DDBJ whole genome shotgun (WGS) entry which is preliminary data.</text>
</comment>
<keyword evidence="1" id="KW-0067">ATP-binding</keyword>
<dbReference type="GO" id="GO:0006281">
    <property type="term" value="P:DNA repair"/>
    <property type="evidence" value="ECO:0007669"/>
    <property type="project" value="UniProtKB-KW"/>
</dbReference>
<dbReference type="SUPFAM" id="SSF52540">
    <property type="entry name" value="P-loop containing nucleoside triphosphate hydrolases"/>
    <property type="match status" value="2"/>
</dbReference>
<keyword evidence="1" id="KW-0227">DNA damage</keyword>
<sequence>MDLEANPGSLLGAAEAQPRKLSASARTARSSGEGGIARQQVDVKLDEAEWRGWAEAAAALEACEEEQEEMETIAAECLAGFARISLQNIDVFGVSDSSRLDELRQQGYVKLRGEVRWSNDCCADSLLQLLAWHGFVPFEPLQSVAYRKEACRECRQQLQIQPDPQLRPRQRDQFGVIINVSEALHATAFLQHDVHGLLIVRFFLQRLGILPARHDCSHIRLLVHSRWDSAALPPSERHFQISPGIGQPQERQEVTLELYNSSDGSVTGVHYDPLLTMDMLVARRPVPAAGDAQALAAQTVVARPALPVEAAVAKAASAGRCLVSEVAGANAAESGGASKSRKRLRVKSPASCGAGRLSEAVSVACPAPSEKLHLQDAHSKQLEPLAALLPQDYSPEEKLASVYGELLATKARVVATVRRGAPFASYAIDRSGLRQFAQATSKHKIQSLICFCCGCVSPHASHRKKNLINWIRPVAAGDEGETFIGMDADKAEEIMGFQTFMKHYGCCDPNGPDLSEHLHEFEDWLVDVSFGARSVRLLACPEDKTCENQQYGNMLDAAAHMPGQRVAARGNATSFPMPWRNILLHLKVLDAVERGQAAAPLMPRLGPELSDFVQILLKTHGMDSPGKQSEFVHQARVRRRVVVLLILKAKERKQKGYVQLDSDLVRMRAASLPEDGVPPEIVRLLPVDDTLDKIQVQKAATPVDLASDLTTVANRLSTQIPNAVVNELSSSAEADLNDQRTAALHAVTHELQGGIGDGTNEAAPVSRMLHQFEVRTGSELLDQTKPWYFGIAFAFVYKFCTGMPDPPQFADHLRFRRRPEAPRIELGPWMAVQARRVESQLKRDWLLGFTQFNWFFRSSLNLSPAVYALDGGKEKQVTVKDLEDAAVTLCAALHSSYIDTSGHPRPVNGDITKLRYVKSLSPIALRMLDNVEHISRRKDPVNLQDEHSREFGGRLEPPMGHDFGADEEFVIGVPMSTLAGRVPSYEERRRILARDPLAASDGFRLLMHLAFEFIFGVRVCPYCPDCNHVEYGTPCKDLFGSSSRSGGGSFGRVDDIDMSIEAQKTSGCLHGHAQVFVQCLHQHTPLLEIFERMQEGNAELLQEYFRYKQHVCRQTYARRDQWEARQEATEKAWPAYESSAALITVPAYLLSNAMAEPRHDSASESHDWVRHYLAEHVQRLQELKQHHVHPVSQRTGKREPLTHCRRKDNPSLCKSNFPRTKQLISKGVLLCQGLCKRMELVWTGRRSMLGSLHGPVNDANLNGTYPALLASLACNSDVQLPYRFPIRRGMHSEECPEECWANMSEEDIVEAAQHAQDAQAGYACDYQNKRGPMAFNEIKEAMKGHRDLGGRLHDKEVHYIGGRHVKRFLTDVYGKGVVRGAVENVNLRSNYKEHDVTAAETIELSKTEMFSGGEFLSLIEQAVEQASVLENKLKIFGAMDRRHARHKKLSHKTVAIAYAYRPRRQDIWYLSPYEFAVFWEVRLLRYPLVLMDNKNSENHAFLTPVGEKKLRRATPGQSPALHAGIDYVVKEAGGTNWLPLQDCEATRACRHDWVLVRRRRPMIPSFAGSPLPKRGGEAQERNARIILTYFRPWTLDCAWDEWVAAARSLRSKETWQLSLHSWLESGYALSSCRKYVSNFCAVNRVRPADDDLLENSDDNFEDEELDLSSSDLAEALLTRVGGRLADPEQVAEGAAVGHHANSAAAMRYGEGVWPTHIAAEQPRHQEGGQVMPQQLLKEIWKAARQAPGSQAASSGASCADTPPSVRQRKALTSSDVSLWFASVRARVDPHGRPVLNCSQQQALAKVVDRVIVEVDAISNPAIDAGEPLIWLIHGGPGTGKSHVVKFVRELFEDVLQWTISQEYLMVALQAVMAEQLGGDTLHHALSIPCFGKFTGDEQGPSQKDLAARLLQCRWLIIDEISMVSARLLAAADMKLRDVIRRLHTCKATASGHDRSFGGLNILLVGDFNQLDPPEGGSLAALPAEFLGSAREHMPSPTVAHGQRLMWGGESGCVQGVSELTENERLQDPWLREVQEEQPKCVSDSECDVCQKERAARCLVAMSEHDPRFHSDRFISALAIFPNNDIKYDVNKRRAIRFAQCRNECITWCKAVDTPTSKALAERPNVGQRKLDWLSRHDRDCGNLYGMLPLVKGMPVALTEHLIRHKDKTLLRGCLGFVQSWVLHPEEKSTFETGSRILTRMPQTVFVKFPHATWQIQGLAEPGLYPVRPRSSSWFLDKNQKNPVLQIRRLQLPLAPAFAMTAHSAQGQTLEAAIVDLQLGSDSSPQASYVALTRVRKKEDLVIFRPFERSIFTKGSPEGPKLLLQHLRRSY</sequence>
<dbReference type="GO" id="GO:0000723">
    <property type="term" value="P:telomere maintenance"/>
    <property type="evidence" value="ECO:0007669"/>
    <property type="project" value="InterPro"/>
</dbReference>
<proteinExistence type="inferred from homology"/>
<dbReference type="Pfam" id="PF05970">
    <property type="entry name" value="PIF1"/>
    <property type="match status" value="1"/>
</dbReference>
<keyword evidence="1" id="KW-0547">Nucleotide-binding</keyword>
<dbReference type="Proteomes" id="UP000626109">
    <property type="component" value="Unassembled WGS sequence"/>
</dbReference>
<gene>
    <name evidence="4" type="ORF">PGLA2088_LOCUS8507</name>
</gene>
<dbReference type="InterPro" id="IPR051055">
    <property type="entry name" value="PIF1_helicase"/>
</dbReference>
<evidence type="ECO:0000313" key="4">
    <source>
        <dbReference type="EMBL" id="CAE8650715.1"/>
    </source>
</evidence>
<keyword evidence="1" id="KW-0234">DNA repair</keyword>